<feature type="region of interest" description="Disordered" evidence="1">
    <location>
        <begin position="228"/>
        <end position="251"/>
    </location>
</feature>
<dbReference type="PANTHER" id="PTHR28457:SF1">
    <property type="entry name" value="CILIA- AND FLAGELLA-ASSOCIATED PROTEIN 119"/>
    <property type="match status" value="1"/>
</dbReference>
<keyword evidence="3" id="KW-1185">Reference proteome</keyword>
<dbReference type="Pfam" id="PF14769">
    <property type="entry name" value="CLAMP"/>
    <property type="match status" value="1"/>
</dbReference>
<gene>
    <name evidence="2" type="ORF">M427DRAFT_504729</name>
</gene>
<sequence>MAQSDAPMLGFPDHTRIVWNDLSLSQINDFCGISNNHDALKFVGAELNIPAESERNLILLEFYFYILKFSQQNDFTPEQSSTFFSIMKKTHERCVSTRYVDLGHDFAHFKELVVKHSIHRPPYSVKVFSPRQIKVITEFATNTYFKHYSLYSYVFTKKVKLDLVTLDNVDDGEKVDAEQAEKNGVNEQGSPNADSPVVDSPVGTPVPTEKSQLTQSISLHSVDSKSAEISAVAQSTSTPLPETSGASQNVDPPLKAELQTAEPLTPAASLKAFVIDTLAPELQKLRVVLDSQLAQHDEKLKKFTEEKAGPSPKKK</sequence>
<dbReference type="Proteomes" id="UP000070544">
    <property type="component" value="Unassembled WGS sequence"/>
</dbReference>
<evidence type="ECO:0000313" key="3">
    <source>
        <dbReference type="Proteomes" id="UP000070544"/>
    </source>
</evidence>
<evidence type="ECO:0000313" key="2">
    <source>
        <dbReference type="EMBL" id="KXS19762.1"/>
    </source>
</evidence>
<dbReference type="PANTHER" id="PTHR28457">
    <property type="entry name" value="COILED-COIL DOMAIN-CONTAINING PROTEIN 189"/>
    <property type="match status" value="1"/>
</dbReference>
<feature type="region of interest" description="Disordered" evidence="1">
    <location>
        <begin position="296"/>
        <end position="315"/>
    </location>
</feature>
<reference evidence="2 3" key="1">
    <citation type="journal article" date="2015" name="Genome Biol. Evol.">
        <title>Phylogenomic analyses indicate that early fungi evolved digesting cell walls of algal ancestors of land plants.</title>
        <authorList>
            <person name="Chang Y."/>
            <person name="Wang S."/>
            <person name="Sekimoto S."/>
            <person name="Aerts A.L."/>
            <person name="Choi C."/>
            <person name="Clum A."/>
            <person name="LaButti K.M."/>
            <person name="Lindquist E.A."/>
            <person name="Yee Ngan C."/>
            <person name="Ohm R.A."/>
            <person name="Salamov A.A."/>
            <person name="Grigoriev I.V."/>
            <person name="Spatafora J.W."/>
            <person name="Berbee M.L."/>
        </authorList>
    </citation>
    <scope>NUCLEOTIDE SEQUENCE [LARGE SCALE GENOMIC DNA]</scope>
    <source>
        <strain evidence="2 3">JEL478</strain>
    </source>
</reference>
<dbReference type="EMBL" id="KQ965737">
    <property type="protein sequence ID" value="KXS19762.1"/>
    <property type="molecule type" value="Genomic_DNA"/>
</dbReference>
<name>A0A139ASP1_GONPJ</name>
<dbReference type="STRING" id="1344416.A0A139ASP1"/>
<dbReference type="AlphaFoldDB" id="A0A139ASP1"/>
<protein>
    <submittedName>
        <fullName evidence="2">Uncharacterized protein</fullName>
    </submittedName>
</protein>
<proteinExistence type="predicted"/>
<feature type="compositionally biased region" description="Basic and acidic residues" evidence="1">
    <location>
        <begin position="296"/>
        <end position="308"/>
    </location>
</feature>
<dbReference type="InterPro" id="IPR032727">
    <property type="entry name" value="CLAMP"/>
</dbReference>
<evidence type="ECO:0000256" key="1">
    <source>
        <dbReference type="SAM" id="MobiDB-lite"/>
    </source>
</evidence>
<feature type="region of interest" description="Disordered" evidence="1">
    <location>
        <begin position="181"/>
        <end position="214"/>
    </location>
</feature>
<accession>A0A139ASP1</accession>
<organism evidence="2 3">
    <name type="scientific">Gonapodya prolifera (strain JEL478)</name>
    <name type="common">Monoblepharis prolifera</name>
    <dbReference type="NCBI Taxonomy" id="1344416"/>
    <lineage>
        <taxon>Eukaryota</taxon>
        <taxon>Fungi</taxon>
        <taxon>Fungi incertae sedis</taxon>
        <taxon>Chytridiomycota</taxon>
        <taxon>Chytridiomycota incertae sedis</taxon>
        <taxon>Monoblepharidomycetes</taxon>
        <taxon>Monoblepharidales</taxon>
        <taxon>Gonapodyaceae</taxon>
        <taxon>Gonapodya</taxon>
    </lineage>
</organism>
<feature type="compositionally biased region" description="Polar residues" evidence="1">
    <location>
        <begin position="232"/>
        <end position="250"/>
    </location>
</feature>
<dbReference type="OrthoDB" id="425082at2759"/>